<comment type="caution">
    <text evidence="1">The sequence shown here is derived from an EMBL/GenBank/DDBJ whole genome shotgun (WGS) entry which is preliminary data.</text>
</comment>
<evidence type="ECO:0000313" key="1">
    <source>
        <dbReference type="EMBL" id="RCK62557.1"/>
    </source>
</evidence>
<dbReference type="AlphaFoldDB" id="A0A367Y9S1"/>
<dbReference type="EMBL" id="QLNQ01000025">
    <property type="protein sequence ID" value="RCK62557.1"/>
    <property type="molecule type" value="Genomic_DNA"/>
</dbReference>
<dbReference type="Proteomes" id="UP000253472">
    <property type="component" value="Unassembled WGS sequence"/>
</dbReference>
<name>A0A367Y9S1_9ASCO</name>
<sequence>MSVLRADDDNVDSSVSLVSFAGPPGNSSVSKLLYQRALAANAAPGSTLKFVAVTNGITKEKKSWLIII</sequence>
<gene>
    <name evidence="1" type="ORF">Cantr_08895</name>
</gene>
<proteinExistence type="predicted"/>
<reference evidence="1 2" key="1">
    <citation type="submission" date="2018-06" db="EMBL/GenBank/DDBJ databases">
        <title>Whole genome sequencing of Candida tropicalis (genome annotated by CSBL at Korea University).</title>
        <authorList>
            <person name="Ahn J."/>
        </authorList>
    </citation>
    <scope>NUCLEOTIDE SEQUENCE [LARGE SCALE GENOMIC DNA]</scope>
    <source>
        <strain evidence="1 2">ATCC 20962</strain>
    </source>
</reference>
<keyword evidence="2" id="KW-1185">Reference proteome</keyword>
<accession>A0A367Y9S1</accession>
<protein>
    <submittedName>
        <fullName evidence="1">Uncharacterized protein</fullName>
    </submittedName>
</protein>
<organism evidence="1 2">
    <name type="scientific">Candida viswanathii</name>
    <dbReference type="NCBI Taxonomy" id="5486"/>
    <lineage>
        <taxon>Eukaryota</taxon>
        <taxon>Fungi</taxon>
        <taxon>Dikarya</taxon>
        <taxon>Ascomycota</taxon>
        <taxon>Saccharomycotina</taxon>
        <taxon>Pichiomycetes</taxon>
        <taxon>Debaryomycetaceae</taxon>
        <taxon>Candida/Lodderomyces clade</taxon>
        <taxon>Candida</taxon>
    </lineage>
</organism>
<evidence type="ECO:0000313" key="2">
    <source>
        <dbReference type="Proteomes" id="UP000253472"/>
    </source>
</evidence>